<gene>
    <name evidence="1" type="ORF">EZS27_015911</name>
</gene>
<reference evidence="1" key="1">
    <citation type="submission" date="2019-03" db="EMBL/GenBank/DDBJ databases">
        <title>Single cell metagenomics reveals metabolic interactions within the superorganism composed of flagellate Streblomastix strix and complex community of Bacteroidetes bacteria on its surface.</title>
        <authorList>
            <person name="Treitli S.C."/>
            <person name="Kolisko M."/>
            <person name="Husnik F."/>
            <person name="Keeling P."/>
            <person name="Hampl V."/>
        </authorList>
    </citation>
    <scope>NUCLEOTIDE SEQUENCE</scope>
    <source>
        <strain evidence="1">STM</strain>
    </source>
</reference>
<sequence>MEKQKTNELKKRTIPLKEETALKSADLSVHIQKAPAPVNDKCISRAEALGILSNIAMKEQEIHGDCVIGPSASERIQAVKAMADLQGWGHWKYREKKEEE</sequence>
<evidence type="ECO:0000313" key="1">
    <source>
        <dbReference type="EMBL" id="KAA6335884.1"/>
    </source>
</evidence>
<protein>
    <submittedName>
        <fullName evidence="1">Uncharacterized protein</fullName>
    </submittedName>
</protein>
<name>A0A5J4RQI5_9ZZZZ</name>
<dbReference type="AlphaFoldDB" id="A0A5J4RQI5"/>
<proteinExistence type="predicted"/>
<organism evidence="1">
    <name type="scientific">termite gut metagenome</name>
    <dbReference type="NCBI Taxonomy" id="433724"/>
    <lineage>
        <taxon>unclassified sequences</taxon>
        <taxon>metagenomes</taxon>
        <taxon>organismal metagenomes</taxon>
    </lineage>
</organism>
<dbReference type="EMBL" id="SNRY01000848">
    <property type="protein sequence ID" value="KAA6335884.1"/>
    <property type="molecule type" value="Genomic_DNA"/>
</dbReference>
<accession>A0A5J4RQI5</accession>
<comment type="caution">
    <text evidence="1">The sequence shown here is derived from an EMBL/GenBank/DDBJ whole genome shotgun (WGS) entry which is preliminary data.</text>
</comment>